<accession>A0A7G9Z4N5</accession>
<evidence type="ECO:0000256" key="1">
    <source>
        <dbReference type="SAM" id="MobiDB-lite"/>
    </source>
</evidence>
<evidence type="ECO:0000313" key="2">
    <source>
        <dbReference type="EMBL" id="QNO55219.1"/>
    </source>
</evidence>
<dbReference type="EMBL" id="MT631606">
    <property type="protein sequence ID" value="QNO55219.1"/>
    <property type="molecule type" value="Genomic_DNA"/>
</dbReference>
<proteinExistence type="predicted"/>
<organism evidence="2">
    <name type="scientific">Candidatus Methanophaga sp. ANME-1 ERB7</name>
    <dbReference type="NCBI Taxonomy" id="2759913"/>
    <lineage>
        <taxon>Archaea</taxon>
        <taxon>Methanobacteriati</taxon>
        <taxon>Methanobacteriota</taxon>
        <taxon>Stenosarchaea group</taxon>
        <taxon>Methanomicrobia</taxon>
        <taxon>Candidatus Methanophagales</taxon>
        <taxon>Candidatus Methanophagaceae</taxon>
        <taxon>Candidatus Methanophaga</taxon>
    </lineage>
</organism>
<gene>
    <name evidence="2" type="ORF">MHJDHPNH_00021</name>
</gene>
<name>A0A7G9Z4N5_9EURY</name>
<reference evidence="2" key="1">
    <citation type="submission" date="2020-06" db="EMBL/GenBank/DDBJ databases">
        <title>Unique genomic features of the anaerobic methanotrophic archaea.</title>
        <authorList>
            <person name="Chadwick G.L."/>
            <person name="Skennerton C.T."/>
            <person name="Laso-Perez R."/>
            <person name="Leu A.O."/>
            <person name="Speth D.R."/>
            <person name="Yu H."/>
            <person name="Morgan-Lang C."/>
            <person name="Hatzenpichler R."/>
            <person name="Goudeau D."/>
            <person name="Malmstrom R."/>
            <person name="Brazelton W.J."/>
            <person name="Woyke T."/>
            <person name="Hallam S.J."/>
            <person name="Tyson G.W."/>
            <person name="Wegener G."/>
            <person name="Boetius A."/>
            <person name="Orphan V."/>
        </authorList>
    </citation>
    <scope>NUCLEOTIDE SEQUENCE</scope>
</reference>
<protein>
    <submittedName>
        <fullName evidence="2">Uncharacterized protein</fullName>
    </submittedName>
</protein>
<sequence length="136" mass="15663">MSYIRKIIRRNKSGEIKVYYAEVESVRVGGKVIQRHIRSLGTNPSFPTNFPIGDVQFSYLAVRLMQGDLTPNEVFDLLEGMGHPVTRDSLERIGINYDFEKKTFRIYLFYPKNSKKSPTDAPSVKKDLTSKEQTKE</sequence>
<feature type="region of interest" description="Disordered" evidence="1">
    <location>
        <begin position="113"/>
        <end position="136"/>
    </location>
</feature>
<dbReference type="AlphaFoldDB" id="A0A7G9Z4N5"/>
<feature type="compositionally biased region" description="Basic and acidic residues" evidence="1">
    <location>
        <begin position="123"/>
        <end position="136"/>
    </location>
</feature>